<reference evidence="8" key="1">
    <citation type="submission" date="2020-05" db="EMBL/GenBank/DDBJ databases">
        <title>Mycena genomes resolve the evolution of fungal bioluminescence.</title>
        <authorList>
            <person name="Tsai I.J."/>
        </authorList>
    </citation>
    <scope>NUCLEOTIDE SEQUENCE</scope>
    <source>
        <strain evidence="8">CCC161011</strain>
    </source>
</reference>
<dbReference type="Pfam" id="PF06544">
    <property type="entry name" value="Prp3_C"/>
    <property type="match status" value="1"/>
</dbReference>
<evidence type="ECO:0000256" key="2">
    <source>
        <dbReference type="ARBA" id="ARBA00022664"/>
    </source>
</evidence>
<evidence type="ECO:0000259" key="6">
    <source>
        <dbReference type="Pfam" id="PF06544"/>
    </source>
</evidence>
<dbReference type="GO" id="GO:0000398">
    <property type="term" value="P:mRNA splicing, via spliceosome"/>
    <property type="evidence" value="ECO:0007669"/>
    <property type="project" value="InterPro"/>
</dbReference>
<dbReference type="InterPro" id="IPR010541">
    <property type="entry name" value="Prp3_C"/>
</dbReference>
<dbReference type="AlphaFoldDB" id="A0A8H6Y2A7"/>
<dbReference type="InterPro" id="IPR027104">
    <property type="entry name" value="Prp3"/>
</dbReference>
<feature type="compositionally biased region" description="Polar residues" evidence="5">
    <location>
        <begin position="231"/>
        <end position="240"/>
    </location>
</feature>
<keyword evidence="2" id="KW-0507">mRNA processing</keyword>
<feature type="domain" description="Pre-mRNA-splicing factor 3" evidence="7">
    <location>
        <begin position="230"/>
        <end position="456"/>
    </location>
</feature>
<evidence type="ECO:0000256" key="5">
    <source>
        <dbReference type="SAM" id="MobiDB-lite"/>
    </source>
</evidence>
<dbReference type="GO" id="GO:0046540">
    <property type="term" value="C:U4/U6 x U5 tri-snRNP complex"/>
    <property type="evidence" value="ECO:0007669"/>
    <property type="project" value="InterPro"/>
</dbReference>
<comment type="subcellular location">
    <subcellularLocation>
        <location evidence="1">Nucleus</location>
    </subcellularLocation>
</comment>
<evidence type="ECO:0000256" key="1">
    <source>
        <dbReference type="ARBA" id="ARBA00004123"/>
    </source>
</evidence>
<dbReference type="Pfam" id="PF08572">
    <property type="entry name" value="PRP3"/>
    <property type="match status" value="1"/>
</dbReference>
<feature type="region of interest" description="Disordered" evidence="5">
    <location>
        <begin position="1"/>
        <end position="27"/>
    </location>
</feature>
<dbReference type="OrthoDB" id="10264544at2759"/>
<sequence>MSDKKRPFDGNGESSSSKKLKSDVSLLPSSQGELAPLNITLTRFYNLFCPQNSANATSSAPALTGAALIAQKRAEIAAKLAAMKNPALGGGLAAPVPVKPVAVPVKHSPSVSGGPTPGSGSGTPVPSADAIKKRINRLVEDARSSLAVKDNPYLACLFLSKNRLFETQQGAGLKMAAHPLLLDTTPAAPQSKKDRYKPMQPKFASIKANTRNIPTPPPAPTPVPVVESANPYTSASTSKDTGLFEGAPKDRTSRNFRFNPKGKYVALGNQMRQENQLEALKQRIAESARKAGLDGDMGIERGIKRPPPPEAEWWDQPLLPNKRYVDVDDLGIANLNIRTPDSPITIYIQHPIPIPAPGDKNKVALKPMMLTKKARPRSEQKKMRKLKRAADLQDKRDRVAMGLIPPDPPKVRLSNMMKVLTSDAVQDPTRVEARIRREVAMRKHTHEKMNAERKLTDDQRREKIETKKAEEDKRGIHGAVFKIKNLSDRAHRWKVRKNAEQLNLTGLCIFNPHFSMVYVEGAAKFIKNYKRLMTHRIAWTEAARPRGGEDVVLENANPDAEEGDVEGDAVASGSGARANANEEGAATTSLEDNKCYLVWEGMLRDRSFNDFKARSCPTDREAKDVLGERLKGYWDQAKNWKAEEEELL</sequence>
<keyword evidence="4" id="KW-0539">Nucleus</keyword>
<feature type="region of interest" description="Disordered" evidence="5">
    <location>
        <begin position="231"/>
        <end position="254"/>
    </location>
</feature>
<protein>
    <submittedName>
        <fullName evidence="8">U4 u6 small nuclear ribonucleoprotein</fullName>
    </submittedName>
</protein>
<feature type="domain" description="Small nuclear ribonucleoprotein Prp3 C-terminal" evidence="6">
    <location>
        <begin position="479"/>
        <end position="637"/>
    </location>
</feature>
<keyword evidence="9" id="KW-1185">Reference proteome</keyword>
<evidence type="ECO:0000256" key="4">
    <source>
        <dbReference type="ARBA" id="ARBA00023242"/>
    </source>
</evidence>
<feature type="compositionally biased region" description="Low complexity" evidence="5">
    <location>
        <begin position="574"/>
        <end position="585"/>
    </location>
</feature>
<proteinExistence type="predicted"/>
<organism evidence="8 9">
    <name type="scientific">Mycena venus</name>
    <dbReference type="NCBI Taxonomy" id="2733690"/>
    <lineage>
        <taxon>Eukaryota</taxon>
        <taxon>Fungi</taxon>
        <taxon>Dikarya</taxon>
        <taxon>Basidiomycota</taxon>
        <taxon>Agaricomycotina</taxon>
        <taxon>Agaricomycetes</taxon>
        <taxon>Agaricomycetidae</taxon>
        <taxon>Agaricales</taxon>
        <taxon>Marasmiineae</taxon>
        <taxon>Mycenaceae</taxon>
        <taxon>Mycena</taxon>
    </lineage>
</organism>
<feature type="region of interest" description="Disordered" evidence="5">
    <location>
        <begin position="105"/>
        <end position="128"/>
    </location>
</feature>
<feature type="compositionally biased region" description="Low complexity" evidence="5">
    <location>
        <begin position="105"/>
        <end position="114"/>
    </location>
</feature>
<dbReference type="PANTHER" id="PTHR14212">
    <property type="entry name" value="U4/U6-ASSOCIATED RNA SPLICING FACTOR-RELATED"/>
    <property type="match status" value="1"/>
</dbReference>
<evidence type="ECO:0000259" key="7">
    <source>
        <dbReference type="Pfam" id="PF08572"/>
    </source>
</evidence>
<evidence type="ECO:0000256" key="3">
    <source>
        <dbReference type="ARBA" id="ARBA00023187"/>
    </source>
</evidence>
<evidence type="ECO:0000313" key="8">
    <source>
        <dbReference type="EMBL" id="KAF7350512.1"/>
    </source>
</evidence>
<keyword evidence="3" id="KW-0508">mRNA splicing</keyword>
<dbReference type="Proteomes" id="UP000620124">
    <property type="component" value="Unassembled WGS sequence"/>
</dbReference>
<dbReference type="EMBL" id="JACAZI010000010">
    <property type="protein sequence ID" value="KAF7350512.1"/>
    <property type="molecule type" value="Genomic_DNA"/>
</dbReference>
<name>A0A8H6Y2A7_9AGAR</name>
<comment type="caution">
    <text evidence="8">The sequence shown here is derived from an EMBL/GenBank/DDBJ whole genome shotgun (WGS) entry which is preliminary data.</text>
</comment>
<dbReference type="InterPro" id="IPR013881">
    <property type="entry name" value="Pre-mRNA_splic_Prp3_dom"/>
</dbReference>
<feature type="region of interest" description="Disordered" evidence="5">
    <location>
        <begin position="296"/>
        <end position="315"/>
    </location>
</feature>
<dbReference type="PANTHER" id="PTHR14212:SF0">
    <property type="entry name" value="U4_U6 SMALL NUCLEAR RIBONUCLEOPROTEIN PRP3"/>
    <property type="match status" value="1"/>
</dbReference>
<gene>
    <name evidence="8" type="ORF">MVEN_01356800</name>
</gene>
<accession>A0A8H6Y2A7</accession>
<feature type="region of interest" description="Disordered" evidence="5">
    <location>
        <begin position="557"/>
        <end position="585"/>
    </location>
</feature>
<evidence type="ECO:0000313" key="9">
    <source>
        <dbReference type="Proteomes" id="UP000620124"/>
    </source>
</evidence>
<keyword evidence="8" id="KW-0687">Ribonucleoprotein</keyword>
<dbReference type="CDD" id="cd24162">
    <property type="entry name" value="Prp3_C"/>
    <property type="match status" value="1"/>
</dbReference>